<proteinExistence type="predicted"/>
<protein>
    <submittedName>
        <fullName evidence="1">Uncharacterized protein</fullName>
    </submittedName>
</protein>
<dbReference type="AlphaFoldDB" id="A0A6A3Q883"/>
<dbReference type="Proteomes" id="UP000441208">
    <property type="component" value="Unassembled WGS sequence"/>
</dbReference>
<gene>
    <name evidence="1" type="ORF">PF007_g27015</name>
</gene>
<dbReference type="EMBL" id="QXFZ01003255">
    <property type="protein sequence ID" value="KAE9070238.1"/>
    <property type="molecule type" value="Genomic_DNA"/>
</dbReference>
<organism evidence="1 2">
    <name type="scientific">Phytophthora fragariae</name>
    <dbReference type="NCBI Taxonomy" id="53985"/>
    <lineage>
        <taxon>Eukaryota</taxon>
        <taxon>Sar</taxon>
        <taxon>Stramenopiles</taxon>
        <taxon>Oomycota</taxon>
        <taxon>Peronosporomycetes</taxon>
        <taxon>Peronosporales</taxon>
        <taxon>Peronosporaceae</taxon>
        <taxon>Phytophthora</taxon>
    </lineage>
</organism>
<comment type="caution">
    <text evidence="1">The sequence shown here is derived from an EMBL/GenBank/DDBJ whole genome shotgun (WGS) entry which is preliminary data.</text>
</comment>
<reference evidence="1 2" key="1">
    <citation type="submission" date="2018-08" db="EMBL/GenBank/DDBJ databases">
        <title>Genomic investigation of the strawberry pathogen Phytophthora fragariae indicates pathogenicity is determined by transcriptional variation in three key races.</title>
        <authorList>
            <person name="Adams T.M."/>
            <person name="Armitage A.D."/>
            <person name="Sobczyk M.K."/>
            <person name="Bates H.J."/>
            <person name="Dunwell J.M."/>
            <person name="Nellist C.F."/>
            <person name="Harrison R.J."/>
        </authorList>
    </citation>
    <scope>NUCLEOTIDE SEQUENCE [LARGE SCALE GENOMIC DNA]</scope>
    <source>
        <strain evidence="1 2">NOV-71</strain>
    </source>
</reference>
<sequence length="83" mass="8948">MRSPQVEQNNVSLKLSNAHTALTWKPFSASRVAVSGRWSLPVGTVPSSRAVSSRSRRVCRKKAMVSAVTKSTLTSSASTLTQM</sequence>
<name>A0A6A3Q883_9STRA</name>
<evidence type="ECO:0000313" key="2">
    <source>
        <dbReference type="Proteomes" id="UP000441208"/>
    </source>
</evidence>
<evidence type="ECO:0000313" key="1">
    <source>
        <dbReference type="EMBL" id="KAE9070238.1"/>
    </source>
</evidence>
<accession>A0A6A3Q883</accession>